<feature type="region of interest" description="Disordered" evidence="1">
    <location>
        <begin position="658"/>
        <end position="745"/>
    </location>
</feature>
<dbReference type="EMBL" id="JBBPBM010000004">
    <property type="protein sequence ID" value="KAK8589205.1"/>
    <property type="molecule type" value="Genomic_DNA"/>
</dbReference>
<dbReference type="Pfam" id="PF14383">
    <property type="entry name" value="VARLMGL"/>
    <property type="match status" value="1"/>
</dbReference>
<organism evidence="4 5">
    <name type="scientific">Hibiscus sabdariffa</name>
    <name type="common">roselle</name>
    <dbReference type="NCBI Taxonomy" id="183260"/>
    <lineage>
        <taxon>Eukaryota</taxon>
        <taxon>Viridiplantae</taxon>
        <taxon>Streptophyta</taxon>
        <taxon>Embryophyta</taxon>
        <taxon>Tracheophyta</taxon>
        <taxon>Spermatophyta</taxon>
        <taxon>Magnoliopsida</taxon>
        <taxon>eudicotyledons</taxon>
        <taxon>Gunneridae</taxon>
        <taxon>Pentapetalae</taxon>
        <taxon>rosids</taxon>
        <taxon>malvids</taxon>
        <taxon>Malvales</taxon>
        <taxon>Malvaceae</taxon>
        <taxon>Malvoideae</taxon>
        <taxon>Hibiscus</taxon>
    </lineage>
</organism>
<dbReference type="SUPFAM" id="SSF52540">
    <property type="entry name" value="P-loop containing nucleoside triphosphate hydrolases"/>
    <property type="match status" value="1"/>
</dbReference>
<feature type="compositionally biased region" description="Polar residues" evidence="1">
    <location>
        <begin position="792"/>
        <end position="807"/>
    </location>
</feature>
<feature type="compositionally biased region" description="Low complexity" evidence="1">
    <location>
        <begin position="932"/>
        <end position="944"/>
    </location>
</feature>
<feature type="compositionally biased region" description="Low complexity" evidence="1">
    <location>
        <begin position="666"/>
        <end position="676"/>
    </location>
</feature>
<evidence type="ECO:0000259" key="2">
    <source>
        <dbReference type="PROSITE" id="PS51192"/>
    </source>
</evidence>
<keyword evidence="5" id="KW-1185">Reference proteome</keyword>
<feature type="compositionally biased region" description="Basic and acidic residues" evidence="1">
    <location>
        <begin position="694"/>
        <end position="703"/>
    </location>
</feature>
<dbReference type="Proteomes" id="UP001472677">
    <property type="component" value="Unassembled WGS sequence"/>
</dbReference>
<feature type="region of interest" description="Disordered" evidence="1">
    <location>
        <begin position="920"/>
        <end position="975"/>
    </location>
</feature>
<feature type="compositionally biased region" description="Basic residues" evidence="1">
    <location>
        <begin position="774"/>
        <end position="785"/>
    </location>
</feature>
<feature type="region of interest" description="Disordered" evidence="1">
    <location>
        <begin position="590"/>
        <end position="619"/>
    </location>
</feature>
<dbReference type="NCBIfam" id="TIGR00614">
    <property type="entry name" value="recQ_fam"/>
    <property type="match status" value="1"/>
</dbReference>
<dbReference type="InterPro" id="IPR025486">
    <property type="entry name" value="DUF4378"/>
</dbReference>
<sequence>MFSFHACSKDNPSCKLLYVTPERVVGNQSFHEGQLAGFAVDEAHCVSQWGHDFRPDYRGLGCLKQNFPNVPVTALTATATHSVREDILKALRIPNALVLKTSFDRPNLKYEVIGKAKDSLKQLGQLLQDRFKNQCGIVYCLSKNECAEVSNFLNDKCKIKTVYYHAGLASKQRVTVQKKWFDGEVQIVCATIAFGMGIDKPDVLCDWTILDIALGEESDLSSTIQCPNQLKVTIKSLGGLEEIIVVLYALLYTRRRISVELYACYEMGKIARAKASKQPWLKLRKCESTVNLRMNAGEKSYSNTLESLLTEKLVKMVQTRVIIASGLPNHTRLESKPDKIMEVERKRTKGGFLQLFDWNGKSRKKLFSNNSELPEESKRVKPEEHVVKLPPPLMTEGDECSAASNHRRSGDFNSSSSLTSDDGYGSRAPGVVARLMGLDSLPTQNVSESSSIPFSGSCSLRASHYERSAPGLWNEYQPMDYANISNTLDRLSSNPIEPKFLKVQNQPIERFQTEILPPKSAKSIPITHHKLLSPIRSPAFIPTKNASYIMEAAAKIIEASPQATSKEKVSSFGSSSVPLKVRKLREKIEAAQKVSRPQRADKSSESMVKPLKVQYKDKSHSKLDYTPTFRITKDVEKGISNSSSNKGKSVSLAEQARVNVQRKEGSSSSVNGSFVNQKERNDAKRKQFSTSQSDKQRTVEKRASANRTNSVLRQNNQKQNCISNRDNSTSKISTTDQPCRNARSINGTLGLNRTINSRKTVSIATDPTKEVPMSRRKNLPRKKRPVKEDLPSGQTVPDISSTNDSGRTIKCNVTTDGYSNQDADVKKTSMDVVSFTFTSPISKSVSDVSSTSQIAESSCSSSFYTDPSSDGDMVFLKNPAFSSPGFNIIGGDALSAILEKKLQELTSRIESSNCNIIIEGPSASSTPSLQNSVSSSGTATTTSSAHNKRLPVDPDNDIPCSSGDFDQSSDNMTHDWRRKWQQSEEIEEQNAGCSSTETGTEVDNRLPNSFLALEAAITSSGCSGSRKNQDQEVLNWTSGSESLTEFGTEFFDSVSSKPAGETDRKLLTMASYSRDHKQSINWEIDFVKMVLKDSELLFQEYALGQAEKVMALKAFNQLEHPNETEREGEDYKLKQKLLLDCVSECVESRYRQVLVGRCQGCVKLEKMIQERDWLAEEVNKEISGWKSMGDTMVDDLVDKDMSTKHGRWLDFDMEAFEEGVEIQNNILTSLVDELVSDLLF</sequence>
<feature type="domain" description="Helicase C-terminal" evidence="3">
    <location>
        <begin position="119"/>
        <end position="287"/>
    </location>
</feature>
<evidence type="ECO:0008006" key="6">
    <source>
        <dbReference type="Google" id="ProtNLM"/>
    </source>
</evidence>
<feature type="compositionally biased region" description="Polar residues" evidence="1">
    <location>
        <begin position="922"/>
        <end position="931"/>
    </location>
</feature>
<protein>
    <recommendedName>
        <fullName evidence="6">DNA helicase</fullName>
    </recommendedName>
</protein>
<dbReference type="Gene3D" id="3.40.50.300">
    <property type="entry name" value="P-loop containing nucleotide triphosphate hydrolases"/>
    <property type="match status" value="2"/>
</dbReference>
<feature type="region of interest" description="Disordered" evidence="1">
    <location>
        <begin position="765"/>
        <end position="807"/>
    </location>
</feature>
<evidence type="ECO:0000313" key="5">
    <source>
        <dbReference type="Proteomes" id="UP001472677"/>
    </source>
</evidence>
<evidence type="ECO:0000313" key="4">
    <source>
        <dbReference type="EMBL" id="KAK8589205.1"/>
    </source>
</evidence>
<dbReference type="InterPro" id="IPR032795">
    <property type="entry name" value="DUF3741-assoc"/>
</dbReference>
<feature type="compositionally biased region" description="Polar residues" evidence="1">
    <location>
        <begin position="411"/>
        <end position="420"/>
    </location>
</feature>
<feature type="compositionally biased region" description="Polar residues" evidence="1">
    <location>
        <begin position="705"/>
        <end position="745"/>
    </location>
</feature>
<dbReference type="PANTHER" id="PTHR21726">
    <property type="entry name" value="PHOSPHATIDYLINOSITOL N-ACETYLGLUCOSAMINYLTRANSFERASE SUBUNIT P DOWN SYNDROME CRITICAL REGION PROTEIN 5 -RELATED"/>
    <property type="match status" value="1"/>
</dbReference>
<evidence type="ECO:0000256" key="1">
    <source>
        <dbReference type="SAM" id="MobiDB-lite"/>
    </source>
</evidence>
<dbReference type="InterPro" id="IPR001650">
    <property type="entry name" value="Helicase_C-like"/>
</dbReference>
<dbReference type="Pfam" id="PF14309">
    <property type="entry name" value="DUF4378"/>
    <property type="match status" value="1"/>
</dbReference>
<dbReference type="PROSITE" id="PS51194">
    <property type="entry name" value="HELICASE_CTER"/>
    <property type="match status" value="1"/>
</dbReference>
<evidence type="ECO:0000259" key="3">
    <source>
        <dbReference type="PROSITE" id="PS51194"/>
    </source>
</evidence>
<name>A0ABR2FY64_9ROSI</name>
<reference evidence="4 5" key="1">
    <citation type="journal article" date="2024" name="G3 (Bethesda)">
        <title>Genome assembly of Hibiscus sabdariffa L. provides insights into metabolisms of medicinal natural products.</title>
        <authorList>
            <person name="Kim T."/>
        </authorList>
    </citation>
    <scope>NUCLEOTIDE SEQUENCE [LARGE SCALE GENOMIC DNA]</scope>
    <source>
        <strain evidence="4">TK-2024</strain>
        <tissue evidence="4">Old leaves</tissue>
    </source>
</reference>
<dbReference type="InterPro" id="IPR027417">
    <property type="entry name" value="P-loop_NTPase"/>
</dbReference>
<proteinExistence type="predicted"/>
<feature type="domain" description="Helicase ATP-binding" evidence="2">
    <location>
        <begin position="1"/>
        <end position="97"/>
    </location>
</feature>
<gene>
    <name evidence="4" type="ORF">V6N12_023608</name>
</gene>
<dbReference type="InterPro" id="IPR004589">
    <property type="entry name" value="DNA_helicase_ATP-dep_RecQ"/>
</dbReference>
<accession>A0ABR2FY64</accession>
<dbReference type="PROSITE" id="PS51192">
    <property type="entry name" value="HELICASE_ATP_BIND_1"/>
    <property type="match status" value="1"/>
</dbReference>
<feature type="region of interest" description="Disordered" evidence="1">
    <location>
        <begin position="389"/>
        <end position="425"/>
    </location>
</feature>
<dbReference type="Pfam" id="PF00271">
    <property type="entry name" value="Helicase_C"/>
    <property type="match status" value="1"/>
</dbReference>
<dbReference type="PANTHER" id="PTHR21726:SF57">
    <property type="entry name" value="SERINE-RICH ADHESIN FOR PLATELETS-LIKE PROTEIN"/>
    <property type="match status" value="1"/>
</dbReference>
<dbReference type="InterPro" id="IPR014001">
    <property type="entry name" value="Helicase_ATP-bd"/>
</dbReference>
<comment type="caution">
    <text evidence="4">The sequence shown here is derived from an EMBL/GenBank/DDBJ whole genome shotgun (WGS) entry which is preliminary data.</text>
</comment>